<comment type="caution">
    <text evidence="9">The sequence shown here is derived from an EMBL/GenBank/DDBJ whole genome shotgun (WGS) entry which is preliminary data.</text>
</comment>
<dbReference type="Gene3D" id="1.10.3430.10">
    <property type="entry name" value="Ammonium transporter AmtB like domains"/>
    <property type="match status" value="1"/>
</dbReference>
<accession>A0AAW0UB80</accession>
<organism evidence="9 10">
    <name type="scientific">Scylla paramamosain</name>
    <name type="common">Mud crab</name>
    <dbReference type="NCBI Taxonomy" id="85552"/>
    <lineage>
        <taxon>Eukaryota</taxon>
        <taxon>Metazoa</taxon>
        <taxon>Ecdysozoa</taxon>
        <taxon>Arthropoda</taxon>
        <taxon>Crustacea</taxon>
        <taxon>Multicrustacea</taxon>
        <taxon>Malacostraca</taxon>
        <taxon>Eumalacostraca</taxon>
        <taxon>Eucarida</taxon>
        <taxon>Decapoda</taxon>
        <taxon>Pleocyemata</taxon>
        <taxon>Brachyura</taxon>
        <taxon>Eubrachyura</taxon>
        <taxon>Portunoidea</taxon>
        <taxon>Portunidae</taxon>
        <taxon>Portuninae</taxon>
        <taxon>Scylla</taxon>
    </lineage>
</organism>
<dbReference type="InterPro" id="IPR004937">
    <property type="entry name" value="Urea_transporter"/>
</dbReference>
<comment type="similarity">
    <text evidence="2">Belongs to the urea transporter family.</text>
</comment>
<keyword evidence="10" id="KW-1185">Reference proteome</keyword>
<keyword evidence="3" id="KW-1003">Cell membrane</keyword>
<keyword evidence="4 8" id="KW-0812">Transmembrane</keyword>
<keyword evidence="5 8" id="KW-1133">Transmembrane helix</keyword>
<feature type="transmembrane region" description="Helical" evidence="8">
    <location>
        <begin position="316"/>
        <end position="336"/>
    </location>
</feature>
<feature type="transmembrane region" description="Helical" evidence="8">
    <location>
        <begin position="74"/>
        <end position="92"/>
    </location>
</feature>
<evidence type="ECO:0000256" key="6">
    <source>
        <dbReference type="ARBA" id="ARBA00023136"/>
    </source>
</evidence>
<proteinExistence type="inferred from homology"/>
<evidence type="ECO:0000313" key="9">
    <source>
        <dbReference type="EMBL" id="KAK8397362.1"/>
    </source>
</evidence>
<dbReference type="PANTHER" id="PTHR10464:SF4">
    <property type="entry name" value="UREA TRANSPORTER"/>
    <property type="match status" value="1"/>
</dbReference>
<dbReference type="Proteomes" id="UP001487740">
    <property type="component" value="Unassembled WGS sequence"/>
</dbReference>
<evidence type="ECO:0000256" key="2">
    <source>
        <dbReference type="ARBA" id="ARBA00005914"/>
    </source>
</evidence>
<dbReference type="AlphaFoldDB" id="A0AAW0UB80"/>
<gene>
    <name evidence="9" type="ORF">O3P69_004819</name>
</gene>
<dbReference type="InterPro" id="IPR029020">
    <property type="entry name" value="Ammonium/urea_transptr"/>
</dbReference>
<feature type="transmembrane region" description="Helical" evidence="8">
    <location>
        <begin position="292"/>
        <end position="309"/>
    </location>
</feature>
<evidence type="ECO:0000256" key="8">
    <source>
        <dbReference type="SAM" id="Phobius"/>
    </source>
</evidence>
<dbReference type="PANTHER" id="PTHR10464">
    <property type="entry name" value="UREA TRANSPORTER"/>
    <property type="match status" value="1"/>
</dbReference>
<evidence type="ECO:0008006" key="11">
    <source>
        <dbReference type="Google" id="ProtNLM"/>
    </source>
</evidence>
<evidence type="ECO:0000256" key="3">
    <source>
        <dbReference type="ARBA" id="ARBA00022475"/>
    </source>
</evidence>
<name>A0AAW0UB80_SCYPA</name>
<dbReference type="GO" id="GO:0005886">
    <property type="term" value="C:plasma membrane"/>
    <property type="evidence" value="ECO:0007669"/>
    <property type="project" value="UniProtKB-SubCell"/>
</dbReference>
<evidence type="ECO:0000256" key="4">
    <source>
        <dbReference type="ARBA" id="ARBA00022692"/>
    </source>
</evidence>
<evidence type="ECO:0000256" key="1">
    <source>
        <dbReference type="ARBA" id="ARBA00004651"/>
    </source>
</evidence>
<feature type="transmembrane region" description="Helical" evidence="8">
    <location>
        <begin position="158"/>
        <end position="176"/>
    </location>
</feature>
<feature type="transmembrane region" description="Helical" evidence="8">
    <location>
        <begin position="265"/>
        <end position="286"/>
    </location>
</feature>
<reference evidence="9 10" key="1">
    <citation type="submission" date="2023-03" db="EMBL/GenBank/DDBJ databases">
        <title>High-quality genome of Scylla paramamosain provides insights in environmental adaptation.</title>
        <authorList>
            <person name="Zhang L."/>
        </authorList>
    </citation>
    <scope>NUCLEOTIDE SEQUENCE [LARGE SCALE GENOMIC DNA]</scope>
    <source>
        <strain evidence="9">LZ_2023a</strain>
        <tissue evidence="9">Muscle</tissue>
    </source>
</reference>
<feature type="transmembrane region" description="Helical" evidence="8">
    <location>
        <begin position="239"/>
        <end position="258"/>
    </location>
</feature>
<evidence type="ECO:0000256" key="5">
    <source>
        <dbReference type="ARBA" id="ARBA00022989"/>
    </source>
</evidence>
<evidence type="ECO:0000256" key="7">
    <source>
        <dbReference type="ARBA" id="ARBA00033993"/>
    </source>
</evidence>
<dbReference type="EMBL" id="JARAKH010000014">
    <property type="protein sequence ID" value="KAK8397362.1"/>
    <property type="molecule type" value="Genomic_DNA"/>
</dbReference>
<protein>
    <recommendedName>
        <fullName evidence="11">Urea transporter</fullName>
    </recommendedName>
</protein>
<feature type="transmembrane region" description="Helical" evidence="8">
    <location>
        <begin position="44"/>
        <end position="68"/>
    </location>
</feature>
<dbReference type="GO" id="GO:0015204">
    <property type="term" value="F:urea transmembrane transporter activity"/>
    <property type="evidence" value="ECO:0007669"/>
    <property type="project" value="InterPro"/>
</dbReference>
<feature type="transmembrane region" description="Helical" evidence="8">
    <location>
        <begin position="129"/>
        <end position="146"/>
    </location>
</feature>
<sequence length="407" mass="42901">MNNRRHEQAAWWAGWVGHMPRVTSLLQERSWLSPWMLPKTANSILRAIGIVAFANSPLSGLFILAGMFVGNLNVGWACLLAGVIGVIFAKLLNQPEDLLGDGVVVFNGILVACISVAVFPSLSGHQVDVAFWGVLAVMLVVTAYIDKGLNALMAPSKLPALSIPFNIAAALLLLSLRGSAGMTGTHTPEEASISSEDSEGNGTLILSDGNGTLTELDGNVTEVDWLKVMEGSVLAAGQIYGVGTIDSSILVLLGFLVFSPLLTTFFLLGGIIGSVLGAVVSVAPYGEVYAGLWGYNAMLTAGGIVYFLHVTPSSTLAAVVGATLAALTQAASLHVFSAMTVPVLSYPFNVATLLILAISTVPNPPLLWVGNKTFPEHHIYLYLKHLGRKDSLGPTENQEIPLSISNK</sequence>
<comment type="catalytic activity">
    <reaction evidence="7">
        <text>urea(in) = urea(out)</text>
        <dbReference type="Rhea" id="RHEA:32799"/>
        <dbReference type="ChEBI" id="CHEBI:16199"/>
    </reaction>
</comment>
<comment type="subcellular location">
    <subcellularLocation>
        <location evidence="1">Cell membrane</location>
        <topology evidence="1">Multi-pass membrane protein</topology>
    </subcellularLocation>
</comment>
<evidence type="ECO:0000313" key="10">
    <source>
        <dbReference type="Proteomes" id="UP001487740"/>
    </source>
</evidence>
<keyword evidence="6 8" id="KW-0472">Membrane</keyword>
<feature type="transmembrane region" description="Helical" evidence="8">
    <location>
        <begin position="104"/>
        <end position="123"/>
    </location>
</feature>
<feature type="transmembrane region" description="Helical" evidence="8">
    <location>
        <begin position="348"/>
        <end position="369"/>
    </location>
</feature>
<dbReference type="Pfam" id="PF03253">
    <property type="entry name" value="UT"/>
    <property type="match status" value="1"/>
</dbReference>